<dbReference type="InterPro" id="IPR003735">
    <property type="entry name" value="Metal_Tscrpt_repr"/>
</dbReference>
<gene>
    <name evidence="2" type="ORF">J2W49_004323</name>
</gene>
<dbReference type="EMBL" id="JAVDWU010000011">
    <property type="protein sequence ID" value="MDR7152347.1"/>
    <property type="molecule type" value="Genomic_DNA"/>
</dbReference>
<evidence type="ECO:0000256" key="1">
    <source>
        <dbReference type="ARBA" id="ARBA00005260"/>
    </source>
</evidence>
<comment type="caution">
    <text evidence="2">The sequence shown here is derived from an EMBL/GenBank/DDBJ whole genome shotgun (WGS) entry which is preliminary data.</text>
</comment>
<sequence length="81" mass="8935">MTIVRDAERKRSLILRLKRAEGQVRGIQKLIETEADCEKVAQQLAAVRKALDKSFFALVGCVIAEGSVPADDVAEMLSKYS</sequence>
<protein>
    <submittedName>
        <fullName evidence="2">DNA-binding FrmR family transcriptional regulator</fullName>
    </submittedName>
</protein>
<evidence type="ECO:0000313" key="2">
    <source>
        <dbReference type="EMBL" id="MDR7152347.1"/>
    </source>
</evidence>
<organism evidence="2 3">
    <name type="scientific">Hydrogenophaga palleronii</name>
    <dbReference type="NCBI Taxonomy" id="65655"/>
    <lineage>
        <taxon>Bacteria</taxon>
        <taxon>Pseudomonadati</taxon>
        <taxon>Pseudomonadota</taxon>
        <taxon>Betaproteobacteria</taxon>
        <taxon>Burkholderiales</taxon>
        <taxon>Comamonadaceae</taxon>
        <taxon>Hydrogenophaga</taxon>
    </lineage>
</organism>
<accession>A0ABU1WTI7</accession>
<dbReference type="PANTHER" id="PTHR33677">
    <property type="entry name" value="TRANSCRIPTIONAL REPRESSOR FRMR-RELATED"/>
    <property type="match status" value="1"/>
</dbReference>
<dbReference type="InterPro" id="IPR038390">
    <property type="entry name" value="Metal_Tscrpt_repr_sf"/>
</dbReference>
<reference evidence="2 3" key="1">
    <citation type="submission" date="2023-07" db="EMBL/GenBank/DDBJ databases">
        <title>Sorghum-associated microbial communities from plants grown in Nebraska, USA.</title>
        <authorList>
            <person name="Schachtman D."/>
        </authorList>
    </citation>
    <scope>NUCLEOTIDE SEQUENCE [LARGE SCALE GENOMIC DNA]</scope>
    <source>
        <strain evidence="2 3">4249</strain>
    </source>
</reference>
<dbReference type="RefSeq" id="WP_310320955.1">
    <property type="nucleotide sequence ID" value="NZ_JAVDWU010000011.1"/>
</dbReference>
<dbReference type="PANTHER" id="PTHR33677:SF5">
    <property type="entry name" value="TRANSCRIPTIONAL REPRESSOR FRMR"/>
    <property type="match status" value="1"/>
</dbReference>
<dbReference type="GO" id="GO:0003677">
    <property type="term" value="F:DNA binding"/>
    <property type="evidence" value="ECO:0007669"/>
    <property type="project" value="UniProtKB-KW"/>
</dbReference>
<proteinExistence type="inferred from homology"/>
<comment type="similarity">
    <text evidence="1">Belongs to the FrmR/RcnR family.</text>
</comment>
<dbReference type="Pfam" id="PF02583">
    <property type="entry name" value="Trns_repr_metal"/>
    <property type="match status" value="1"/>
</dbReference>
<keyword evidence="2" id="KW-0238">DNA-binding</keyword>
<dbReference type="Proteomes" id="UP001265700">
    <property type="component" value="Unassembled WGS sequence"/>
</dbReference>
<name>A0ABU1WTI7_9BURK</name>
<evidence type="ECO:0000313" key="3">
    <source>
        <dbReference type="Proteomes" id="UP001265700"/>
    </source>
</evidence>
<dbReference type="Gene3D" id="1.20.58.1000">
    <property type="entry name" value="Metal-sensitive repressor, helix protomer"/>
    <property type="match status" value="1"/>
</dbReference>
<keyword evidence="3" id="KW-1185">Reference proteome</keyword>